<dbReference type="InterPro" id="IPR014729">
    <property type="entry name" value="Rossmann-like_a/b/a_fold"/>
</dbReference>
<gene>
    <name evidence="3" type="ORF">PXX05_09645</name>
</gene>
<keyword evidence="1" id="KW-1133">Transmembrane helix</keyword>
<dbReference type="EMBL" id="CP119078">
    <property type="protein sequence ID" value="WED42192.1"/>
    <property type="molecule type" value="Genomic_DNA"/>
</dbReference>
<name>A0ABY8ASN8_9GAMM</name>
<evidence type="ECO:0000313" key="3">
    <source>
        <dbReference type="EMBL" id="WED42192.1"/>
    </source>
</evidence>
<accession>A0ABY8ASN8</accession>
<dbReference type="InterPro" id="IPR051599">
    <property type="entry name" value="Cell_Envelope_Assoc"/>
</dbReference>
<dbReference type="Pfam" id="PF02698">
    <property type="entry name" value="DUF218"/>
    <property type="match status" value="1"/>
</dbReference>
<dbReference type="PANTHER" id="PTHR30336:SF4">
    <property type="entry name" value="ENVELOPE BIOGENESIS FACTOR ELYC"/>
    <property type="match status" value="1"/>
</dbReference>
<evidence type="ECO:0000259" key="2">
    <source>
        <dbReference type="Pfam" id="PF02698"/>
    </source>
</evidence>
<feature type="domain" description="DUF218" evidence="2">
    <location>
        <begin position="81"/>
        <end position="242"/>
    </location>
</feature>
<dbReference type="RefSeq" id="WP_275088017.1">
    <property type="nucleotide sequence ID" value="NZ_CP119078.1"/>
</dbReference>
<keyword evidence="1" id="KW-0812">Transmembrane</keyword>
<evidence type="ECO:0000256" key="1">
    <source>
        <dbReference type="SAM" id="Phobius"/>
    </source>
</evidence>
<reference evidence="3 4" key="1">
    <citation type="submission" date="2023-02" db="EMBL/GenBank/DDBJ databases">
        <title>Genome Sequence of L. cardiaca H63T.</title>
        <authorList>
            <person name="Lopez A.E."/>
            <person name="Cianciotto N.P."/>
        </authorList>
    </citation>
    <scope>NUCLEOTIDE SEQUENCE [LARGE SCALE GENOMIC DNA]</scope>
    <source>
        <strain evidence="3 4">H63</strain>
    </source>
</reference>
<dbReference type="CDD" id="cd06259">
    <property type="entry name" value="YdcF-like"/>
    <property type="match status" value="1"/>
</dbReference>
<evidence type="ECO:0000313" key="4">
    <source>
        <dbReference type="Proteomes" id="UP001222087"/>
    </source>
</evidence>
<dbReference type="Proteomes" id="UP001222087">
    <property type="component" value="Chromosome"/>
</dbReference>
<organism evidence="3 4">
    <name type="scientific">Legionella cardiaca</name>
    <dbReference type="NCBI Taxonomy" id="1071983"/>
    <lineage>
        <taxon>Bacteria</taxon>
        <taxon>Pseudomonadati</taxon>
        <taxon>Pseudomonadota</taxon>
        <taxon>Gammaproteobacteria</taxon>
        <taxon>Legionellales</taxon>
        <taxon>Legionellaceae</taxon>
        <taxon>Legionella</taxon>
    </lineage>
</organism>
<dbReference type="Gene3D" id="3.40.50.620">
    <property type="entry name" value="HUPs"/>
    <property type="match status" value="1"/>
</dbReference>
<sequence length="258" mass="29462">MVIFRHILEMILNPFLLCLLLFALFLGLLWVYGNNRFVRWGLMSVFVLFLIFSTGWLPQTLTQHLENQYPAVIKVQPDIHWVVVLSGGQSELDGRPVNALLNSASIKRLLEGVRLYRQLPQAKLLLSGGGYGFERPEALRLAQIASWFPIPKANIVLETTSINTADQAKALKAIIKEEPFYLVTSAIHMPRSMALCLAQGLHPIAAPTDYTHYWNDERWGKIYLPNPYNLFYLSIAMHELLGSFWAKLHHYYAINQAL</sequence>
<dbReference type="InterPro" id="IPR003848">
    <property type="entry name" value="DUF218"/>
</dbReference>
<feature type="transmembrane region" description="Helical" evidence="1">
    <location>
        <begin position="12"/>
        <end position="31"/>
    </location>
</feature>
<dbReference type="PANTHER" id="PTHR30336">
    <property type="entry name" value="INNER MEMBRANE PROTEIN, PROBABLE PERMEASE"/>
    <property type="match status" value="1"/>
</dbReference>
<keyword evidence="1" id="KW-0472">Membrane</keyword>
<keyword evidence="4" id="KW-1185">Reference proteome</keyword>
<proteinExistence type="predicted"/>
<protein>
    <submittedName>
        <fullName evidence="3">ElyC/SanA/YdcF family protein</fullName>
    </submittedName>
</protein>
<feature type="transmembrane region" description="Helical" evidence="1">
    <location>
        <begin position="37"/>
        <end position="57"/>
    </location>
</feature>